<gene>
    <name evidence="2" type="ORF">FEN17_21505</name>
</gene>
<dbReference type="PROSITE" id="PS50943">
    <property type="entry name" value="HTH_CROC1"/>
    <property type="match status" value="1"/>
</dbReference>
<dbReference type="InterPro" id="IPR001387">
    <property type="entry name" value="Cro/C1-type_HTH"/>
</dbReference>
<protein>
    <submittedName>
        <fullName evidence="2">Helix-turn-helix transcriptional regulator</fullName>
    </submittedName>
</protein>
<organism evidence="2 3">
    <name type="scientific">Dyadobacter luticola</name>
    <dbReference type="NCBI Taxonomy" id="1979387"/>
    <lineage>
        <taxon>Bacteria</taxon>
        <taxon>Pseudomonadati</taxon>
        <taxon>Bacteroidota</taxon>
        <taxon>Cytophagia</taxon>
        <taxon>Cytophagales</taxon>
        <taxon>Spirosomataceae</taxon>
        <taxon>Dyadobacter</taxon>
    </lineage>
</organism>
<dbReference type="AlphaFoldDB" id="A0A5R9KSA1"/>
<feature type="domain" description="HTH cro/C1-type" evidence="1">
    <location>
        <begin position="29"/>
        <end position="71"/>
    </location>
</feature>
<dbReference type="EMBL" id="VCEJ01000005">
    <property type="protein sequence ID" value="TLU99155.1"/>
    <property type="molecule type" value="Genomic_DNA"/>
</dbReference>
<dbReference type="RefSeq" id="WP_138367446.1">
    <property type="nucleotide sequence ID" value="NZ_VCEJ01000005.1"/>
</dbReference>
<dbReference type="Proteomes" id="UP000306402">
    <property type="component" value="Unassembled WGS sequence"/>
</dbReference>
<comment type="caution">
    <text evidence="2">The sequence shown here is derived from an EMBL/GenBank/DDBJ whole genome shotgun (WGS) entry which is preliminary data.</text>
</comment>
<dbReference type="GO" id="GO:0003677">
    <property type="term" value="F:DNA binding"/>
    <property type="evidence" value="ECO:0007669"/>
    <property type="project" value="InterPro"/>
</dbReference>
<evidence type="ECO:0000259" key="1">
    <source>
        <dbReference type="PROSITE" id="PS50943"/>
    </source>
</evidence>
<accession>A0A5R9KSA1</accession>
<dbReference type="OrthoDB" id="1075286at2"/>
<sequence>MADKFAVNDAFIRIYNSLVESKAIKSKGALAEMMGIKPSTLSEIVAKRQGITVEFIQTFCQVFPNVTPNDFFDLKTADRSDAIIELQAEVIRLQGELLAMKRNENI</sequence>
<name>A0A5R9KSA1_9BACT</name>
<dbReference type="CDD" id="cd00093">
    <property type="entry name" value="HTH_XRE"/>
    <property type="match status" value="1"/>
</dbReference>
<dbReference type="Pfam" id="PF01381">
    <property type="entry name" value="HTH_3"/>
    <property type="match status" value="1"/>
</dbReference>
<dbReference type="InterPro" id="IPR010982">
    <property type="entry name" value="Lambda_DNA-bd_dom_sf"/>
</dbReference>
<evidence type="ECO:0000313" key="3">
    <source>
        <dbReference type="Proteomes" id="UP000306402"/>
    </source>
</evidence>
<keyword evidence="3" id="KW-1185">Reference proteome</keyword>
<dbReference type="SUPFAM" id="SSF47413">
    <property type="entry name" value="lambda repressor-like DNA-binding domains"/>
    <property type="match status" value="1"/>
</dbReference>
<proteinExistence type="predicted"/>
<evidence type="ECO:0000313" key="2">
    <source>
        <dbReference type="EMBL" id="TLU99155.1"/>
    </source>
</evidence>
<reference evidence="2 3" key="1">
    <citation type="submission" date="2019-05" db="EMBL/GenBank/DDBJ databases">
        <authorList>
            <person name="Qu J.-H."/>
        </authorList>
    </citation>
    <scope>NUCLEOTIDE SEQUENCE [LARGE SCALE GENOMIC DNA]</scope>
    <source>
        <strain evidence="2 3">T17</strain>
    </source>
</reference>
<dbReference type="Gene3D" id="1.10.260.40">
    <property type="entry name" value="lambda repressor-like DNA-binding domains"/>
    <property type="match status" value="1"/>
</dbReference>